<sequence length="386" mass="42883">MTDWTPTRDAGLAQLEAFLPRAGRQYRDRRNHDFGPEDRSNVSALSPWLAHRLVHEREVISAALAEHGPEGAEKFVQEVVWRGYFRGWLEQRPGVWHQYVDARERALMALDKDKAMRADWEAAVEGRTGIEGFDDWAQELAAHGWLHNHARMWFASIWIFTLRLPWSLGADFFLRHLMDGDAASNTLSWRWVGGLHTKGKTYLARRDNIRKYTGGRFDPEGLSDEDPIPEAAETPDPTPLPQADAEPAEALWLLTEDDLSPAPEGPVAALDGPTARSPLELGAHAAAFTRGALDDAAGRLDAARVSSVEEIVQAARDAGQDTIALRRPLAGPVADRLEGLRAAAEGAGLALHLTRDPYDAAVWPHCRKGFFAVKKQIPRLVDELEL</sequence>
<evidence type="ECO:0000259" key="5">
    <source>
        <dbReference type="Pfam" id="PF03441"/>
    </source>
</evidence>
<feature type="binding site" evidence="3">
    <location>
        <begin position="78"/>
        <end position="85"/>
    </location>
    <ligand>
        <name>FAD</name>
        <dbReference type="ChEBI" id="CHEBI:57692"/>
    </ligand>
</feature>
<dbReference type="PANTHER" id="PTHR11455:SF9">
    <property type="entry name" value="CRYPTOCHROME CIRCADIAN CLOCK 5 ISOFORM X1"/>
    <property type="match status" value="1"/>
</dbReference>
<dbReference type="GO" id="GO:0003677">
    <property type="term" value="F:DNA binding"/>
    <property type="evidence" value="ECO:0007669"/>
    <property type="project" value="TreeGrafter"/>
</dbReference>
<dbReference type="InterPro" id="IPR036134">
    <property type="entry name" value="Crypto/Photolyase_FAD-like_sf"/>
</dbReference>
<dbReference type="GO" id="GO:0071949">
    <property type="term" value="F:FAD binding"/>
    <property type="evidence" value="ECO:0007669"/>
    <property type="project" value="TreeGrafter"/>
</dbReference>
<evidence type="ECO:0000313" key="6">
    <source>
        <dbReference type="EMBL" id="QPH54496.1"/>
    </source>
</evidence>
<dbReference type="AlphaFoldDB" id="A0A7S9LSI4"/>
<evidence type="ECO:0000256" key="2">
    <source>
        <dbReference type="ARBA" id="ARBA00022827"/>
    </source>
</evidence>
<keyword evidence="1 3" id="KW-0285">Flavoprotein</keyword>
<dbReference type="InterPro" id="IPR005101">
    <property type="entry name" value="Cryptochr/Photolyase_FAD-bd"/>
</dbReference>
<dbReference type="Gene3D" id="1.25.40.80">
    <property type="match status" value="1"/>
</dbReference>
<dbReference type="Pfam" id="PF03441">
    <property type="entry name" value="FAD_binding_7"/>
    <property type="match status" value="1"/>
</dbReference>
<dbReference type="GO" id="GO:0003904">
    <property type="term" value="F:deoxyribodipyrimidine photo-lyase activity"/>
    <property type="evidence" value="ECO:0007669"/>
    <property type="project" value="TreeGrafter"/>
</dbReference>
<dbReference type="PANTHER" id="PTHR11455">
    <property type="entry name" value="CRYPTOCHROME"/>
    <property type="match status" value="1"/>
</dbReference>
<accession>A0A7S9LSI4</accession>
<organism evidence="6 7">
    <name type="scientific">Pontivivens ytuae</name>
    <dbReference type="NCBI Taxonomy" id="2789856"/>
    <lineage>
        <taxon>Bacteria</taxon>
        <taxon>Pseudomonadati</taxon>
        <taxon>Pseudomonadota</taxon>
        <taxon>Alphaproteobacteria</taxon>
        <taxon>Rhodobacterales</taxon>
        <taxon>Paracoccaceae</taxon>
        <taxon>Pontivivens</taxon>
    </lineage>
</organism>
<dbReference type="InterPro" id="IPR002081">
    <property type="entry name" value="Cryptochrome/DNA_photolyase_1"/>
</dbReference>
<comment type="cofactor">
    <cofactor evidence="3">
        <name>FAD</name>
        <dbReference type="ChEBI" id="CHEBI:57692"/>
    </cofactor>
    <text evidence="3">Binds 1 FAD per subunit.</text>
</comment>
<keyword evidence="6" id="KW-0456">Lyase</keyword>
<dbReference type="Gene3D" id="1.10.579.10">
    <property type="entry name" value="DNA Cyclobutane Dipyrimidine Photolyase, subunit A, domain 3"/>
    <property type="match status" value="1"/>
</dbReference>
<reference evidence="6 7" key="1">
    <citation type="submission" date="2020-11" db="EMBL/GenBank/DDBJ databases">
        <title>Description of Pontivivens ytuae sp. nov. isolated from deep sea sediment of Mariana Trench.</title>
        <authorList>
            <person name="Wang Z."/>
            <person name="Sun Q.-L."/>
            <person name="Xu X.-D."/>
            <person name="Tang Y.-Z."/>
            <person name="Zhang J."/>
        </authorList>
    </citation>
    <scope>NUCLEOTIDE SEQUENCE [LARGE SCALE GENOMIC DNA]</scope>
    <source>
        <strain evidence="6 7">MT2928</strain>
    </source>
</reference>
<evidence type="ECO:0000256" key="3">
    <source>
        <dbReference type="PIRSR" id="PIRSR602081-1"/>
    </source>
</evidence>
<feature type="region of interest" description="Disordered" evidence="4">
    <location>
        <begin position="214"/>
        <end position="243"/>
    </location>
</feature>
<evidence type="ECO:0000256" key="1">
    <source>
        <dbReference type="ARBA" id="ARBA00022630"/>
    </source>
</evidence>
<keyword evidence="2 3" id="KW-0274">FAD</keyword>
<dbReference type="SUPFAM" id="SSF48173">
    <property type="entry name" value="Cryptochrome/photolyase FAD-binding domain"/>
    <property type="match status" value="1"/>
</dbReference>
<protein>
    <submittedName>
        <fullName evidence="6">DNA photolyase</fullName>
    </submittedName>
</protein>
<feature type="binding site" evidence="3">
    <location>
        <position position="26"/>
    </location>
    <ligand>
        <name>FAD</name>
        <dbReference type="ChEBI" id="CHEBI:57692"/>
    </ligand>
</feature>
<keyword evidence="7" id="KW-1185">Reference proteome</keyword>
<dbReference type="RefSeq" id="WP_196103705.1">
    <property type="nucleotide sequence ID" value="NZ_CP064942.1"/>
</dbReference>
<evidence type="ECO:0000256" key="4">
    <source>
        <dbReference type="SAM" id="MobiDB-lite"/>
    </source>
</evidence>
<feature type="binding site" evidence="3">
    <location>
        <position position="75"/>
    </location>
    <ligand>
        <name>FAD</name>
        <dbReference type="ChEBI" id="CHEBI:57692"/>
    </ligand>
</feature>
<name>A0A7S9LSI4_9RHOB</name>
<proteinExistence type="predicted"/>
<feature type="domain" description="Cryptochrome/DNA photolyase FAD-binding" evidence="5">
    <location>
        <begin position="75"/>
        <end position="236"/>
    </location>
</feature>
<gene>
    <name evidence="6" type="ORF">I0K15_01560</name>
</gene>
<dbReference type="EMBL" id="CP064942">
    <property type="protein sequence ID" value="QPH54496.1"/>
    <property type="molecule type" value="Genomic_DNA"/>
</dbReference>
<feature type="binding site" evidence="3">
    <location>
        <begin position="179"/>
        <end position="181"/>
    </location>
    <ligand>
        <name>FAD</name>
        <dbReference type="ChEBI" id="CHEBI:57692"/>
    </ligand>
</feature>
<dbReference type="KEGG" id="poz:I0K15_01560"/>
<dbReference type="Proteomes" id="UP000594800">
    <property type="component" value="Chromosome"/>
</dbReference>
<evidence type="ECO:0000313" key="7">
    <source>
        <dbReference type="Proteomes" id="UP000594800"/>
    </source>
</evidence>